<dbReference type="Pfam" id="PF01149">
    <property type="entry name" value="Fapy_DNA_glyco"/>
    <property type="match status" value="1"/>
</dbReference>
<evidence type="ECO:0000256" key="15">
    <source>
        <dbReference type="ARBA" id="ARBA00023239"/>
    </source>
</evidence>
<evidence type="ECO:0000256" key="4">
    <source>
        <dbReference type="ARBA" id="ARBA00011245"/>
    </source>
</evidence>
<evidence type="ECO:0000256" key="17">
    <source>
        <dbReference type="ARBA" id="ARBA00023295"/>
    </source>
</evidence>
<dbReference type="PANTHER" id="PTHR22993">
    <property type="entry name" value="FORMAMIDOPYRIMIDINE-DNA GLYCOSYLASE"/>
    <property type="match status" value="1"/>
</dbReference>
<evidence type="ECO:0000313" key="24">
    <source>
        <dbReference type="Proteomes" id="UP000437748"/>
    </source>
</evidence>
<keyword evidence="24" id="KW-1185">Reference proteome</keyword>
<keyword evidence="16" id="KW-0511">Multifunctional enzyme</keyword>
<dbReference type="PROSITE" id="PS01242">
    <property type="entry name" value="ZF_FPG_1"/>
    <property type="match status" value="1"/>
</dbReference>
<protein>
    <recommendedName>
        <fullName evidence="7">Formamidopyrimidine-DNA glycosylase</fullName>
        <ecNumber evidence="5">3.2.2.23</ecNumber>
        <ecNumber evidence="6">4.2.99.18</ecNumber>
    </recommendedName>
    <alternativeName>
        <fullName evidence="18">DNA-(apurinic or apyrimidinic site) lyase MutM</fullName>
    </alternativeName>
</protein>
<keyword evidence="9" id="KW-0227">DNA damage</keyword>
<evidence type="ECO:0000256" key="5">
    <source>
        <dbReference type="ARBA" id="ARBA00012024"/>
    </source>
</evidence>
<dbReference type="PROSITE" id="PS51068">
    <property type="entry name" value="FPG_CAT"/>
    <property type="match status" value="1"/>
</dbReference>
<evidence type="ECO:0000259" key="21">
    <source>
        <dbReference type="PROSITE" id="PS51066"/>
    </source>
</evidence>
<keyword evidence="10 20" id="KW-0863">Zinc-finger</keyword>
<comment type="subunit">
    <text evidence="4">Monomer.</text>
</comment>
<gene>
    <name evidence="23" type="primary">mutM</name>
    <name evidence="23" type="ORF">GCL60_03140</name>
</gene>
<dbReference type="InterPro" id="IPR015886">
    <property type="entry name" value="H2TH_FPG"/>
</dbReference>
<dbReference type="InterPro" id="IPR015887">
    <property type="entry name" value="DNA_glyclase_Znf_dom_DNA_BS"/>
</dbReference>
<dbReference type="FunFam" id="1.10.8.50:FF:000003">
    <property type="entry name" value="Formamidopyrimidine-DNA glycosylase"/>
    <property type="match status" value="1"/>
</dbReference>
<dbReference type="CDD" id="cd08966">
    <property type="entry name" value="EcFpg-like_N"/>
    <property type="match status" value="1"/>
</dbReference>
<comment type="catalytic activity">
    <reaction evidence="19">
        <text>2'-deoxyribonucleotide-(2'-deoxyribose 5'-phosphate)-2'-deoxyribonucleotide-DNA = a 3'-end 2'-deoxyribonucleotide-(2,3-dehydro-2,3-deoxyribose 5'-phosphate)-DNA + a 5'-end 5'-phospho-2'-deoxyribonucleoside-DNA + H(+)</text>
        <dbReference type="Rhea" id="RHEA:66592"/>
        <dbReference type="Rhea" id="RHEA-COMP:13180"/>
        <dbReference type="Rhea" id="RHEA-COMP:16897"/>
        <dbReference type="Rhea" id="RHEA-COMP:17067"/>
        <dbReference type="ChEBI" id="CHEBI:15378"/>
        <dbReference type="ChEBI" id="CHEBI:136412"/>
        <dbReference type="ChEBI" id="CHEBI:157695"/>
        <dbReference type="ChEBI" id="CHEBI:167181"/>
        <dbReference type="EC" id="4.2.99.18"/>
    </reaction>
</comment>
<comment type="catalytic activity">
    <reaction evidence="1">
        <text>Hydrolysis of DNA containing ring-opened 7-methylguanine residues, releasing 2,6-diamino-4-hydroxy-5-(N-methyl)formamidopyrimidine.</text>
        <dbReference type="EC" id="3.2.2.23"/>
    </reaction>
</comment>
<evidence type="ECO:0000313" key="23">
    <source>
        <dbReference type="EMBL" id="KAB8040942.1"/>
    </source>
</evidence>
<organism evidence="23 24">
    <name type="scientific">Silvanigrella paludirubra</name>
    <dbReference type="NCBI Taxonomy" id="2499159"/>
    <lineage>
        <taxon>Bacteria</taxon>
        <taxon>Pseudomonadati</taxon>
        <taxon>Bdellovibrionota</taxon>
        <taxon>Oligoflexia</taxon>
        <taxon>Silvanigrellales</taxon>
        <taxon>Silvanigrellaceae</taxon>
        <taxon>Silvanigrella</taxon>
    </lineage>
</organism>
<evidence type="ECO:0000256" key="1">
    <source>
        <dbReference type="ARBA" id="ARBA00001668"/>
    </source>
</evidence>
<evidence type="ECO:0000256" key="14">
    <source>
        <dbReference type="ARBA" id="ARBA00023204"/>
    </source>
</evidence>
<dbReference type="GO" id="GO:0003684">
    <property type="term" value="F:damaged DNA binding"/>
    <property type="evidence" value="ECO:0007669"/>
    <property type="project" value="InterPro"/>
</dbReference>
<dbReference type="Pfam" id="PF06831">
    <property type="entry name" value="H2TH"/>
    <property type="match status" value="1"/>
</dbReference>
<keyword evidence="15 23" id="KW-0456">Lyase</keyword>
<evidence type="ECO:0000256" key="18">
    <source>
        <dbReference type="ARBA" id="ARBA00030638"/>
    </source>
</evidence>
<evidence type="ECO:0000256" key="7">
    <source>
        <dbReference type="ARBA" id="ARBA00016240"/>
    </source>
</evidence>
<evidence type="ECO:0000256" key="9">
    <source>
        <dbReference type="ARBA" id="ARBA00022763"/>
    </source>
</evidence>
<evidence type="ECO:0000256" key="10">
    <source>
        <dbReference type="ARBA" id="ARBA00022771"/>
    </source>
</evidence>
<keyword evidence="17 23" id="KW-0326">Glycosidase</keyword>
<dbReference type="GO" id="GO:0140078">
    <property type="term" value="F:class I DNA-(apurinic or apyrimidinic site) endonuclease activity"/>
    <property type="evidence" value="ECO:0007669"/>
    <property type="project" value="UniProtKB-EC"/>
</dbReference>
<dbReference type="GO" id="GO:0008270">
    <property type="term" value="F:zinc ion binding"/>
    <property type="evidence" value="ECO:0007669"/>
    <property type="project" value="UniProtKB-KW"/>
</dbReference>
<comment type="similarity">
    <text evidence="3">Belongs to the FPG family.</text>
</comment>
<dbReference type="InterPro" id="IPR020629">
    <property type="entry name" value="FPG_Glyclase"/>
</dbReference>
<evidence type="ECO:0000256" key="3">
    <source>
        <dbReference type="ARBA" id="ARBA00009409"/>
    </source>
</evidence>
<evidence type="ECO:0000256" key="19">
    <source>
        <dbReference type="ARBA" id="ARBA00044632"/>
    </source>
</evidence>
<dbReference type="RefSeq" id="WP_153418465.1">
    <property type="nucleotide sequence ID" value="NZ_WFLM01000001.1"/>
</dbReference>
<evidence type="ECO:0000256" key="12">
    <source>
        <dbReference type="ARBA" id="ARBA00022833"/>
    </source>
</evidence>
<feature type="domain" description="FPG-type" evidence="21">
    <location>
        <begin position="235"/>
        <end position="271"/>
    </location>
</feature>
<dbReference type="Gene3D" id="1.10.8.50">
    <property type="match status" value="1"/>
</dbReference>
<dbReference type="InterPro" id="IPR000214">
    <property type="entry name" value="Znf_DNA_glyclase/AP_lyase"/>
</dbReference>
<dbReference type="InterPro" id="IPR012319">
    <property type="entry name" value="FPG_cat"/>
</dbReference>
<evidence type="ECO:0000256" key="11">
    <source>
        <dbReference type="ARBA" id="ARBA00022801"/>
    </source>
</evidence>
<reference evidence="23 24" key="1">
    <citation type="submission" date="2019-10" db="EMBL/GenBank/DDBJ databases">
        <title>New species of Slilvanegrellaceae.</title>
        <authorList>
            <person name="Pitt A."/>
            <person name="Hahn M.W."/>
        </authorList>
    </citation>
    <scope>NUCLEOTIDE SEQUENCE [LARGE SCALE GENOMIC DNA]</scope>
    <source>
        <strain evidence="23 24">SP-Ram-0.45-NSY-1</strain>
    </source>
</reference>
<keyword evidence="14" id="KW-0234">DNA repair</keyword>
<evidence type="ECO:0000256" key="8">
    <source>
        <dbReference type="ARBA" id="ARBA00022723"/>
    </source>
</evidence>
<dbReference type="SMART" id="SM00898">
    <property type="entry name" value="Fapy_DNA_glyco"/>
    <property type="match status" value="1"/>
</dbReference>
<evidence type="ECO:0000256" key="6">
    <source>
        <dbReference type="ARBA" id="ARBA00012720"/>
    </source>
</evidence>
<dbReference type="NCBIfam" id="NF002211">
    <property type="entry name" value="PRK01103.1"/>
    <property type="match status" value="1"/>
</dbReference>
<feature type="domain" description="Formamidopyrimidine-DNA glycosylase catalytic" evidence="22">
    <location>
        <begin position="2"/>
        <end position="115"/>
    </location>
</feature>
<dbReference type="SUPFAM" id="SSF46946">
    <property type="entry name" value="S13-like H2TH domain"/>
    <property type="match status" value="1"/>
</dbReference>
<comment type="cofactor">
    <cofactor evidence="2">
        <name>Zn(2+)</name>
        <dbReference type="ChEBI" id="CHEBI:29105"/>
    </cofactor>
</comment>
<evidence type="ECO:0000256" key="2">
    <source>
        <dbReference type="ARBA" id="ARBA00001947"/>
    </source>
</evidence>
<evidence type="ECO:0000256" key="20">
    <source>
        <dbReference type="PROSITE-ProRule" id="PRU00391"/>
    </source>
</evidence>
<keyword evidence="8" id="KW-0479">Metal-binding</keyword>
<dbReference type="EMBL" id="WFLM01000001">
    <property type="protein sequence ID" value="KAB8040942.1"/>
    <property type="molecule type" value="Genomic_DNA"/>
</dbReference>
<dbReference type="SUPFAM" id="SSF81624">
    <property type="entry name" value="N-terminal domain of MutM-like DNA repair proteins"/>
    <property type="match status" value="1"/>
</dbReference>
<dbReference type="GO" id="GO:0034039">
    <property type="term" value="F:8-oxo-7,8-dihydroguanine DNA N-glycosylase activity"/>
    <property type="evidence" value="ECO:0007669"/>
    <property type="project" value="TreeGrafter"/>
</dbReference>
<evidence type="ECO:0000256" key="13">
    <source>
        <dbReference type="ARBA" id="ARBA00023125"/>
    </source>
</evidence>
<dbReference type="PROSITE" id="PS51066">
    <property type="entry name" value="ZF_FPG_2"/>
    <property type="match status" value="1"/>
</dbReference>
<dbReference type="InterPro" id="IPR035937">
    <property type="entry name" value="FPG_N"/>
</dbReference>
<evidence type="ECO:0000259" key="22">
    <source>
        <dbReference type="PROSITE" id="PS51068"/>
    </source>
</evidence>
<sequence>MPELPEVQNFANALNKNYAGLKIKEIKFHRENLRYPFEKKELSEIFALGNKFVGCYREGKQLVLETSQGSVNVSLGMSGSFKPIHSSKVKEKHQHVSLFFENGEAFAYVDPRRFGFWKVKKANDPVTLICDPLIQKDLEDLFLTEQVSSKNCSVKDLLMDQKLIGGIGNIYALEALYLAKISPLKLCSNVTIKEWKQLSNEIPKILLKAIELGGSSVATYLSLNGTKGSFQDLHQVYGRTGENCLKKGCKGVIQRIVQKGRSSWLCPFCQKE</sequence>
<dbReference type="AlphaFoldDB" id="A0A6N6W003"/>
<evidence type="ECO:0000256" key="16">
    <source>
        <dbReference type="ARBA" id="ARBA00023268"/>
    </source>
</evidence>
<dbReference type="SUPFAM" id="SSF57716">
    <property type="entry name" value="Glucocorticoid receptor-like (DNA-binding domain)"/>
    <property type="match status" value="1"/>
</dbReference>
<dbReference type="Gene3D" id="3.20.190.10">
    <property type="entry name" value="MutM-like, N-terminal"/>
    <property type="match status" value="1"/>
</dbReference>
<dbReference type="GO" id="GO:0006284">
    <property type="term" value="P:base-excision repair"/>
    <property type="evidence" value="ECO:0007669"/>
    <property type="project" value="InterPro"/>
</dbReference>
<dbReference type="Proteomes" id="UP000437748">
    <property type="component" value="Unassembled WGS sequence"/>
</dbReference>
<dbReference type="InterPro" id="IPR010979">
    <property type="entry name" value="Ribosomal_uS13-like_H2TH"/>
</dbReference>
<dbReference type="SMART" id="SM01232">
    <property type="entry name" value="H2TH"/>
    <property type="match status" value="1"/>
</dbReference>
<dbReference type="OrthoDB" id="5289976at2"/>
<dbReference type="PANTHER" id="PTHR22993:SF9">
    <property type="entry name" value="FORMAMIDOPYRIMIDINE-DNA GLYCOSYLASE"/>
    <property type="match status" value="1"/>
</dbReference>
<keyword evidence="13" id="KW-0238">DNA-binding</keyword>
<dbReference type="EC" id="4.2.99.18" evidence="6"/>
<keyword evidence="11 23" id="KW-0378">Hydrolase</keyword>
<accession>A0A6N6W003</accession>
<dbReference type="EC" id="3.2.2.23" evidence="5"/>
<proteinExistence type="inferred from homology"/>
<keyword evidence="12" id="KW-0862">Zinc</keyword>
<dbReference type="NCBIfam" id="TIGR00577">
    <property type="entry name" value="fpg"/>
    <property type="match status" value="1"/>
</dbReference>
<name>A0A6N6W003_9BACT</name>
<comment type="caution">
    <text evidence="23">The sequence shown here is derived from an EMBL/GenBank/DDBJ whole genome shotgun (WGS) entry which is preliminary data.</text>
</comment>